<dbReference type="PROSITE" id="PS51257">
    <property type="entry name" value="PROKAR_LIPOPROTEIN"/>
    <property type="match status" value="1"/>
</dbReference>
<sequence length="393" mass="42070">MTIFEGRRNHRNVLRAVTAVAALAITAPSLSACGGSDSSSEAPSSSKKWVSAVSADKGGGMDALEKDAKAEGTLNVIALPHNWSNYGQVIEGFKKKYPDIKVNELNPNASSAEEISAAKTNAGTNKAPDVFDLGIGVATTNTDKFAPYKVASFNDIPAGAKDSNGAFVGDYTGLMTLGYNKTKYGSIDVNNLKKSLSDPKFKGTVALNGKPAEAGSAQNGFLAVNLNQGGSLDDFQPGLDFFKALKDAGSLNTIDVTDATIDSGQTGVVFDWSYNQAAIKERLSKQQNVDWEVLTLPNGEVEQYYNQAVNKDAPHPAAARLWEEYLYSPDAQNEWMRGGAIPSLLEKMKKDGTVDKDALAKLPEIKKPVTYTSKQADAMTTWLGKNWPKTIGN</sequence>
<dbReference type="PANTHER" id="PTHR30006">
    <property type="entry name" value="THIAMINE-BINDING PERIPLASMIC PROTEIN-RELATED"/>
    <property type="match status" value="1"/>
</dbReference>
<dbReference type="GO" id="GO:0030975">
    <property type="term" value="F:thiamine binding"/>
    <property type="evidence" value="ECO:0007669"/>
    <property type="project" value="TreeGrafter"/>
</dbReference>
<evidence type="ECO:0000256" key="3">
    <source>
        <dbReference type="SAM" id="SignalP"/>
    </source>
</evidence>
<keyword evidence="1 3" id="KW-0732">Signal</keyword>
<name>A0A239WGX9_9ACTN</name>
<protein>
    <submittedName>
        <fullName evidence="4">ABC-type thiamine transport system, periplasmic component</fullName>
    </submittedName>
</protein>
<feature type="chain" id="PRO_5038807846" evidence="3">
    <location>
        <begin position="33"/>
        <end position="393"/>
    </location>
</feature>
<evidence type="ECO:0000313" key="5">
    <source>
        <dbReference type="Proteomes" id="UP000215332"/>
    </source>
</evidence>
<dbReference type="KEGG" id="cgrn:4412665_00999"/>
<dbReference type="Proteomes" id="UP000215332">
    <property type="component" value="Chromosome 1"/>
</dbReference>
<dbReference type="GO" id="GO:0015888">
    <property type="term" value="P:thiamine transport"/>
    <property type="evidence" value="ECO:0007669"/>
    <property type="project" value="TreeGrafter"/>
</dbReference>
<dbReference type="Pfam" id="PF13343">
    <property type="entry name" value="SBP_bac_6"/>
    <property type="match status" value="1"/>
</dbReference>
<accession>A0A239WGX9</accession>
<organism evidence="4 5">
    <name type="scientific">Cutibacterium granulosum</name>
    <dbReference type="NCBI Taxonomy" id="33011"/>
    <lineage>
        <taxon>Bacteria</taxon>
        <taxon>Bacillati</taxon>
        <taxon>Actinomycetota</taxon>
        <taxon>Actinomycetes</taxon>
        <taxon>Propionibacteriales</taxon>
        <taxon>Propionibacteriaceae</taxon>
        <taxon>Cutibacterium</taxon>
    </lineage>
</organism>
<dbReference type="AlphaFoldDB" id="A0A239WGX9"/>
<dbReference type="EMBL" id="LT906441">
    <property type="protein sequence ID" value="SNV33717.1"/>
    <property type="molecule type" value="Genomic_DNA"/>
</dbReference>
<feature type="signal peptide" evidence="3">
    <location>
        <begin position="1"/>
        <end position="32"/>
    </location>
</feature>
<dbReference type="Gene3D" id="3.40.190.10">
    <property type="entry name" value="Periplasmic binding protein-like II"/>
    <property type="match status" value="2"/>
</dbReference>
<evidence type="ECO:0000256" key="1">
    <source>
        <dbReference type="ARBA" id="ARBA00022729"/>
    </source>
</evidence>
<reference evidence="4 5" key="1">
    <citation type="submission" date="2017-06" db="EMBL/GenBank/DDBJ databases">
        <authorList>
            <consortium name="Pathogen Informatics"/>
        </authorList>
    </citation>
    <scope>NUCLEOTIDE SEQUENCE [LARGE SCALE GENOMIC DNA]</scope>
    <source>
        <strain evidence="4 5">NCTC11865</strain>
    </source>
</reference>
<proteinExistence type="predicted"/>
<evidence type="ECO:0000256" key="2">
    <source>
        <dbReference type="SAM" id="MobiDB-lite"/>
    </source>
</evidence>
<dbReference type="SUPFAM" id="SSF53850">
    <property type="entry name" value="Periplasmic binding protein-like II"/>
    <property type="match status" value="1"/>
</dbReference>
<dbReference type="eggNOG" id="COG1840">
    <property type="taxonomic scope" value="Bacteria"/>
</dbReference>
<feature type="region of interest" description="Disordered" evidence="2">
    <location>
        <begin position="31"/>
        <end position="51"/>
    </location>
</feature>
<dbReference type="GO" id="GO:0030976">
    <property type="term" value="F:thiamine pyrophosphate binding"/>
    <property type="evidence" value="ECO:0007669"/>
    <property type="project" value="TreeGrafter"/>
</dbReference>
<gene>
    <name evidence="4" type="ORF">SAMEA4412665_00999</name>
</gene>
<dbReference type="GO" id="GO:0030288">
    <property type="term" value="C:outer membrane-bounded periplasmic space"/>
    <property type="evidence" value="ECO:0007669"/>
    <property type="project" value="TreeGrafter"/>
</dbReference>
<evidence type="ECO:0000313" key="4">
    <source>
        <dbReference type="EMBL" id="SNV33717.1"/>
    </source>
</evidence>
<dbReference type="PANTHER" id="PTHR30006:SF2">
    <property type="entry name" value="ABC TRANSPORTER SUBSTRATE-BINDING PROTEIN"/>
    <property type="match status" value="1"/>
</dbReference>